<dbReference type="GO" id="GO:0016853">
    <property type="term" value="F:isomerase activity"/>
    <property type="evidence" value="ECO:0007669"/>
    <property type="project" value="UniProtKB-KW"/>
</dbReference>
<feature type="domain" description="DSBA-like thioredoxin" evidence="1">
    <location>
        <begin position="3"/>
        <end position="204"/>
    </location>
</feature>
<dbReference type="SUPFAM" id="SSF52833">
    <property type="entry name" value="Thioredoxin-like"/>
    <property type="match status" value="1"/>
</dbReference>
<evidence type="ECO:0000259" key="1">
    <source>
        <dbReference type="Pfam" id="PF01323"/>
    </source>
</evidence>
<gene>
    <name evidence="2" type="ORF">SAMN02745207_03018</name>
</gene>
<dbReference type="PANTHER" id="PTHR13887:SF41">
    <property type="entry name" value="THIOREDOXIN SUPERFAMILY PROTEIN"/>
    <property type="match status" value="1"/>
</dbReference>
<dbReference type="PANTHER" id="PTHR13887">
    <property type="entry name" value="GLUTATHIONE S-TRANSFERASE KAPPA"/>
    <property type="match status" value="1"/>
</dbReference>
<protein>
    <submittedName>
        <fullName evidence="2">Predicted dithiol-disulfide isomerase, DsbA family</fullName>
    </submittedName>
</protein>
<dbReference type="STRING" id="1121316.SAMN02745207_03018"/>
<proteinExistence type="predicted"/>
<dbReference type="AlphaFoldDB" id="A0A1M5WNZ4"/>
<dbReference type="Pfam" id="PF01323">
    <property type="entry name" value="DSBA"/>
    <property type="match status" value="1"/>
</dbReference>
<dbReference type="OrthoDB" id="9799122at2"/>
<dbReference type="RefSeq" id="WP_073339288.1">
    <property type="nucleotide sequence ID" value="NZ_FQXM01000019.1"/>
</dbReference>
<dbReference type="InterPro" id="IPR001853">
    <property type="entry name" value="DSBA-like_thioredoxin_dom"/>
</dbReference>
<reference evidence="2 3" key="1">
    <citation type="submission" date="2016-11" db="EMBL/GenBank/DDBJ databases">
        <authorList>
            <person name="Jaros S."/>
            <person name="Januszkiewicz K."/>
            <person name="Wedrychowicz H."/>
        </authorList>
    </citation>
    <scope>NUCLEOTIDE SEQUENCE [LARGE SCALE GENOMIC DNA]</scope>
    <source>
        <strain evidence="2 3">DSM 8605</strain>
    </source>
</reference>
<keyword evidence="3" id="KW-1185">Reference proteome</keyword>
<evidence type="ECO:0000313" key="3">
    <source>
        <dbReference type="Proteomes" id="UP000184447"/>
    </source>
</evidence>
<name>A0A1M5WNZ4_9CLOT</name>
<dbReference type="Gene3D" id="3.40.30.10">
    <property type="entry name" value="Glutaredoxin"/>
    <property type="match status" value="1"/>
</dbReference>
<dbReference type="CDD" id="cd03024">
    <property type="entry name" value="DsbA_FrnE"/>
    <property type="match status" value="1"/>
</dbReference>
<dbReference type="Proteomes" id="UP000184447">
    <property type="component" value="Unassembled WGS sequence"/>
</dbReference>
<evidence type="ECO:0000313" key="2">
    <source>
        <dbReference type="EMBL" id="SHH89237.1"/>
    </source>
</evidence>
<keyword evidence="2" id="KW-0413">Isomerase</keyword>
<dbReference type="InterPro" id="IPR036249">
    <property type="entry name" value="Thioredoxin-like_sf"/>
</dbReference>
<dbReference type="EMBL" id="FQXM01000019">
    <property type="protein sequence ID" value="SHH89237.1"/>
    <property type="molecule type" value="Genomic_DNA"/>
</dbReference>
<organism evidence="2 3">
    <name type="scientific">Clostridium grantii DSM 8605</name>
    <dbReference type="NCBI Taxonomy" id="1121316"/>
    <lineage>
        <taxon>Bacteria</taxon>
        <taxon>Bacillati</taxon>
        <taxon>Bacillota</taxon>
        <taxon>Clostridia</taxon>
        <taxon>Eubacteriales</taxon>
        <taxon>Clostridiaceae</taxon>
        <taxon>Clostridium</taxon>
    </lineage>
</organism>
<sequence>MKVEIWSDYACPFCYIGERKLELALKETGMMENTEIVFKSFELNPDAKKRYDKNINELIAEKYGVSLEQAAANNKNIISAAKELGLDYNFEDLKYTNTFDAHRLSHYAKAEGKLKEYTEAVMKSYFIDSELISDAEVLVSIAEKVGLDKERALIILNTTDFSHEVRQDEQSAYERGVNGVPYFVFDEKQAVYGVQPVDAFVKIIESLK</sequence>
<accession>A0A1M5WNZ4</accession>
<dbReference type="GO" id="GO:0016491">
    <property type="term" value="F:oxidoreductase activity"/>
    <property type="evidence" value="ECO:0007669"/>
    <property type="project" value="InterPro"/>
</dbReference>